<dbReference type="EC" id="2.3.1.129" evidence="1"/>
<dbReference type="GO" id="GO:0008780">
    <property type="term" value="F:acyl-[acyl-carrier-protein]-UDP-N-acetylglucosamine O-acyltransferase activity"/>
    <property type="evidence" value="ECO:0007669"/>
    <property type="project" value="UniProtKB-EC"/>
</dbReference>
<reference evidence="1 2" key="1">
    <citation type="submission" date="2015-01" db="EMBL/GenBank/DDBJ databases">
        <title>Genome Sequencing of Rickettsiales /home/snadendla/prok_pipe/test/illegal_ec_num.txt.</title>
        <authorList>
            <person name="Daugherty S.C."/>
            <person name="Su Q."/>
            <person name="Abolude K."/>
            <person name="Beier-Sexton M."/>
            <person name="Carlyon J.A."/>
            <person name="Carter R."/>
            <person name="Day N.P."/>
            <person name="Dumler S.J."/>
            <person name="Dyachenko V."/>
            <person name="Godinez A."/>
            <person name="Kurtti T.J."/>
            <person name="Lichay M."/>
            <person name="Mullins K.E."/>
            <person name="Ott S."/>
            <person name="Pappas-Brown V."/>
            <person name="Paris D.H."/>
            <person name="Patel P."/>
            <person name="Richards A.L."/>
            <person name="Sadzewicz L."/>
            <person name="Sears K."/>
            <person name="Seidman D."/>
            <person name="Sengamalay N."/>
            <person name="Stenos J."/>
            <person name="Tallon L.J."/>
            <person name="Vincent G."/>
            <person name="Fraser C.M."/>
            <person name="Munderloh U."/>
            <person name="Dunning-Hotopp J.C."/>
        </authorList>
    </citation>
    <scope>NUCLEOTIDE SEQUENCE [LARGE SCALE GENOMIC DNA]</scope>
    <source>
        <strain evidence="1 2">T170-B</strain>
    </source>
</reference>
<keyword evidence="1" id="KW-0012">Acyltransferase</keyword>
<accession>A0A0F3RHW0</accession>
<dbReference type="Proteomes" id="UP000033736">
    <property type="component" value="Unassembled WGS sequence"/>
</dbReference>
<sequence length="46" mass="5047">MPSLKSSKRYNKYTILQVVPALVSGGVERGTIEVANILKFLVILLS</sequence>
<keyword evidence="2" id="KW-1185">Reference proteome</keyword>
<protein>
    <submittedName>
        <fullName evidence="1">CapM domain protein</fullName>
        <ecNumber evidence="1">2.3.1.129</ecNumber>
    </submittedName>
</protein>
<dbReference type="EMBL" id="LAOQ01000001">
    <property type="protein sequence ID" value="KJW05591.1"/>
    <property type="molecule type" value="Genomic_DNA"/>
</dbReference>
<gene>
    <name evidence="1" type="primary">capM1</name>
    <name evidence="1" type="ORF">RAT170B_0411</name>
</gene>
<name>A0A0F3RHW0_9RICK</name>
<dbReference type="AlphaFoldDB" id="A0A0F3RHW0"/>
<dbReference type="PATRIC" id="fig|1268837.3.peg.425"/>
<proteinExistence type="predicted"/>
<organism evidence="1 2">
    <name type="scientific">Rickettsia argasii T170-B</name>
    <dbReference type="NCBI Taxonomy" id="1268837"/>
    <lineage>
        <taxon>Bacteria</taxon>
        <taxon>Pseudomonadati</taxon>
        <taxon>Pseudomonadota</taxon>
        <taxon>Alphaproteobacteria</taxon>
        <taxon>Rickettsiales</taxon>
        <taxon>Rickettsiaceae</taxon>
        <taxon>Rickettsieae</taxon>
        <taxon>Rickettsia</taxon>
        <taxon>spotted fever group</taxon>
    </lineage>
</organism>
<comment type="caution">
    <text evidence="1">The sequence shown here is derived from an EMBL/GenBank/DDBJ whole genome shotgun (WGS) entry which is preliminary data.</text>
</comment>
<evidence type="ECO:0000313" key="1">
    <source>
        <dbReference type="EMBL" id="KJW05591.1"/>
    </source>
</evidence>
<keyword evidence="1" id="KW-0808">Transferase</keyword>
<evidence type="ECO:0000313" key="2">
    <source>
        <dbReference type="Proteomes" id="UP000033736"/>
    </source>
</evidence>